<dbReference type="CDD" id="cd00798">
    <property type="entry name" value="INT_XerDC_C"/>
    <property type="match status" value="1"/>
</dbReference>
<reference evidence="13" key="1">
    <citation type="submission" date="2016-12" db="EMBL/GenBank/DDBJ databases">
        <authorList>
            <person name="Meng X."/>
        </authorList>
    </citation>
    <scope>NUCLEOTIDE SEQUENCE [LARGE SCALE GENOMIC DNA]</scope>
    <source>
        <strain evidence="13">DSM 20732</strain>
    </source>
</reference>
<dbReference type="InterPro" id="IPR004107">
    <property type="entry name" value="Integrase_SAM-like_N"/>
</dbReference>
<dbReference type="PROSITE" id="PS51898">
    <property type="entry name" value="TYR_RECOMBINASE"/>
    <property type="match status" value="1"/>
</dbReference>
<dbReference type="AlphaFoldDB" id="A0A1Q5PXV8"/>
<dbReference type="GO" id="GO:0007059">
    <property type="term" value="P:chromosome segregation"/>
    <property type="evidence" value="ECO:0007669"/>
    <property type="project" value="UniProtKB-UniRule"/>
</dbReference>
<dbReference type="HAMAP" id="MF_01808">
    <property type="entry name" value="Recomb_XerC_XerD"/>
    <property type="match status" value="1"/>
</dbReference>
<feature type="active site" evidence="9">
    <location>
        <position position="156"/>
    </location>
</feature>
<comment type="similarity">
    <text evidence="9">Belongs to the 'phage' integrase family. XerC subfamily.</text>
</comment>
<dbReference type="STRING" id="52770.BSZ40_02475"/>
<evidence type="ECO:0000256" key="9">
    <source>
        <dbReference type="HAMAP-Rule" id="MF_01808"/>
    </source>
</evidence>
<keyword evidence="6 9" id="KW-0238">DNA-binding</keyword>
<dbReference type="FunCoup" id="A0A1Q5PXV8">
    <property type="interactions" value="19"/>
</dbReference>
<dbReference type="InterPro" id="IPR044068">
    <property type="entry name" value="CB"/>
</dbReference>
<dbReference type="GO" id="GO:0006313">
    <property type="term" value="P:DNA transposition"/>
    <property type="evidence" value="ECO:0007669"/>
    <property type="project" value="UniProtKB-UniRule"/>
</dbReference>
<organism evidence="12 13">
    <name type="scientific">Buchananella hordeovulneris</name>
    <dbReference type="NCBI Taxonomy" id="52770"/>
    <lineage>
        <taxon>Bacteria</taxon>
        <taxon>Bacillati</taxon>
        <taxon>Actinomycetota</taxon>
        <taxon>Actinomycetes</taxon>
        <taxon>Actinomycetales</taxon>
        <taxon>Actinomycetaceae</taxon>
        <taxon>Buchananella</taxon>
    </lineage>
</organism>
<evidence type="ECO:0000259" key="10">
    <source>
        <dbReference type="PROSITE" id="PS51898"/>
    </source>
</evidence>
<dbReference type="PANTHER" id="PTHR30349:SF81">
    <property type="entry name" value="TYROSINE RECOMBINASE XERC"/>
    <property type="match status" value="1"/>
</dbReference>
<keyword evidence="4 9" id="KW-0159">Chromosome partition</keyword>
<dbReference type="InterPro" id="IPR013762">
    <property type="entry name" value="Integrase-like_cat_sf"/>
</dbReference>
<comment type="function">
    <text evidence="9">Site-specific tyrosine recombinase, which acts by catalyzing the cutting and rejoining of the recombining DNA molecules. The XerC-XerD complex is essential to convert dimers of the bacterial chromosome into monomers to permit their segregation at cell division. It also contributes to the segregational stability of plasmids.</text>
</comment>
<dbReference type="InterPro" id="IPR050090">
    <property type="entry name" value="Tyrosine_recombinase_XerCD"/>
</dbReference>
<keyword evidence="5 9" id="KW-0229">DNA integration</keyword>
<feature type="domain" description="Tyr recombinase" evidence="10">
    <location>
        <begin position="115"/>
        <end position="301"/>
    </location>
</feature>
<comment type="subunit">
    <text evidence="9">Forms a cyclic heterotetrameric complex composed of two molecules of XerC and two molecules of XerD.</text>
</comment>
<evidence type="ECO:0000256" key="8">
    <source>
        <dbReference type="ARBA" id="ARBA00023306"/>
    </source>
</evidence>
<dbReference type="InterPro" id="IPR023009">
    <property type="entry name" value="Tyrosine_recombinase_XerC/XerD"/>
</dbReference>
<proteinExistence type="inferred from homology"/>
<evidence type="ECO:0000256" key="3">
    <source>
        <dbReference type="ARBA" id="ARBA00022618"/>
    </source>
</evidence>
<name>A0A1Q5PXV8_9ACTO</name>
<dbReference type="SUPFAM" id="SSF47823">
    <property type="entry name" value="lambda integrase-like, N-terminal domain"/>
    <property type="match status" value="1"/>
</dbReference>
<dbReference type="EMBL" id="MQVS01000002">
    <property type="protein sequence ID" value="OKL52367.1"/>
    <property type="molecule type" value="Genomic_DNA"/>
</dbReference>
<feature type="domain" description="Core-binding (CB)" evidence="11">
    <location>
        <begin position="3"/>
        <end position="94"/>
    </location>
</feature>
<dbReference type="InterPro" id="IPR011010">
    <property type="entry name" value="DNA_brk_join_enz"/>
</dbReference>
<accession>A0A1Q5PXV8</accession>
<dbReference type="OrthoDB" id="9801717at2"/>
<protein>
    <recommendedName>
        <fullName evidence="9">Tyrosine recombinase XerC</fullName>
    </recommendedName>
</protein>
<keyword evidence="3 9" id="KW-0132">Cell division</keyword>
<keyword evidence="2 9" id="KW-0963">Cytoplasm</keyword>
<feature type="active site" evidence="9">
    <location>
        <position position="256"/>
    </location>
</feature>
<dbReference type="GO" id="GO:0005737">
    <property type="term" value="C:cytoplasm"/>
    <property type="evidence" value="ECO:0007669"/>
    <property type="project" value="UniProtKB-SubCell"/>
</dbReference>
<evidence type="ECO:0000256" key="1">
    <source>
        <dbReference type="ARBA" id="ARBA00004496"/>
    </source>
</evidence>
<keyword evidence="7 9" id="KW-0233">DNA recombination</keyword>
<evidence type="ECO:0000256" key="6">
    <source>
        <dbReference type="ARBA" id="ARBA00023125"/>
    </source>
</evidence>
<evidence type="ECO:0000313" key="13">
    <source>
        <dbReference type="Proteomes" id="UP000185612"/>
    </source>
</evidence>
<gene>
    <name evidence="9" type="primary">xerC</name>
    <name evidence="12" type="ORF">BSZ40_02475</name>
</gene>
<dbReference type="SUPFAM" id="SSF56349">
    <property type="entry name" value="DNA breaking-rejoining enzymes"/>
    <property type="match status" value="1"/>
</dbReference>
<dbReference type="RefSeq" id="WP_073822993.1">
    <property type="nucleotide sequence ID" value="NZ_MQVS01000002.1"/>
</dbReference>
<dbReference type="Pfam" id="PF02899">
    <property type="entry name" value="Phage_int_SAM_1"/>
    <property type="match status" value="1"/>
</dbReference>
<keyword evidence="13" id="KW-1185">Reference proteome</keyword>
<evidence type="ECO:0000256" key="7">
    <source>
        <dbReference type="ARBA" id="ARBA00023172"/>
    </source>
</evidence>
<dbReference type="PANTHER" id="PTHR30349">
    <property type="entry name" value="PHAGE INTEGRASE-RELATED"/>
    <property type="match status" value="1"/>
</dbReference>
<feature type="active site" description="O-(3'-phospho-DNA)-tyrosine intermediate" evidence="9">
    <location>
        <position position="288"/>
    </location>
</feature>
<dbReference type="Pfam" id="PF00589">
    <property type="entry name" value="Phage_integrase"/>
    <property type="match status" value="1"/>
</dbReference>
<dbReference type="PROSITE" id="PS51900">
    <property type="entry name" value="CB"/>
    <property type="match status" value="1"/>
</dbReference>
<keyword evidence="8 9" id="KW-0131">Cell cycle</keyword>
<comment type="subcellular location">
    <subcellularLocation>
        <location evidence="1 9">Cytoplasm</location>
    </subcellularLocation>
</comment>
<dbReference type="InterPro" id="IPR010998">
    <property type="entry name" value="Integrase_recombinase_N"/>
</dbReference>
<feature type="active site" evidence="9">
    <location>
        <position position="279"/>
    </location>
</feature>
<evidence type="ECO:0000256" key="4">
    <source>
        <dbReference type="ARBA" id="ARBA00022829"/>
    </source>
</evidence>
<evidence type="ECO:0000256" key="5">
    <source>
        <dbReference type="ARBA" id="ARBA00022908"/>
    </source>
</evidence>
<comment type="caution">
    <text evidence="12">The sequence shown here is derived from an EMBL/GenBank/DDBJ whole genome shotgun (WGS) entry which is preliminary data.</text>
</comment>
<evidence type="ECO:0000259" key="11">
    <source>
        <dbReference type="PROSITE" id="PS51900"/>
    </source>
</evidence>
<dbReference type="GO" id="GO:0051301">
    <property type="term" value="P:cell division"/>
    <property type="evidence" value="ECO:0007669"/>
    <property type="project" value="UniProtKB-KW"/>
</dbReference>
<dbReference type="GO" id="GO:0009037">
    <property type="term" value="F:tyrosine-based site-specific recombinase activity"/>
    <property type="evidence" value="ECO:0007669"/>
    <property type="project" value="UniProtKB-UniRule"/>
</dbReference>
<sequence>MTTPLTDCLEEYLAHLRVERGLADNTLAAYARDLRKYDAFLTAQGVSGPAAVTVGHIETFVEALRSGQATGTAQAASSTARIVAAVRGLHRFLAAEGRVKRDVTVDVDPPATAKTLPKALEVDQVEALLRAAAARPGASGTRDLALLEFLYATGARITEAVSLDVDDVELREPAAVLLHGKGGKQRVVPVGSHAVAALTTYLHTARGQLLAAGTGTPALFVNARGRRLTRQSAWAVLQSVARAADLAGHVSPHVLRHSFATHILAAGADVRVVQELLGHASVATTQLYTKVTGQTLREIYATSHPRALAAPASRPVPEAGV</sequence>
<feature type="active site" evidence="9">
    <location>
        <position position="181"/>
    </location>
</feature>
<evidence type="ECO:0000256" key="2">
    <source>
        <dbReference type="ARBA" id="ARBA00022490"/>
    </source>
</evidence>
<dbReference type="NCBIfam" id="NF001399">
    <property type="entry name" value="PRK00283.1"/>
    <property type="match status" value="1"/>
</dbReference>
<dbReference type="Gene3D" id="1.10.150.130">
    <property type="match status" value="1"/>
</dbReference>
<dbReference type="Proteomes" id="UP000185612">
    <property type="component" value="Unassembled WGS sequence"/>
</dbReference>
<dbReference type="Gene3D" id="1.10.443.10">
    <property type="entry name" value="Intergrase catalytic core"/>
    <property type="match status" value="1"/>
</dbReference>
<dbReference type="InterPro" id="IPR002104">
    <property type="entry name" value="Integrase_catalytic"/>
</dbReference>
<evidence type="ECO:0000313" key="12">
    <source>
        <dbReference type="EMBL" id="OKL52367.1"/>
    </source>
</evidence>
<feature type="active site" evidence="9">
    <location>
        <position position="253"/>
    </location>
</feature>
<dbReference type="GO" id="GO:0003677">
    <property type="term" value="F:DNA binding"/>
    <property type="evidence" value="ECO:0007669"/>
    <property type="project" value="UniProtKB-UniRule"/>
</dbReference>